<dbReference type="PANTHER" id="PTHR38459:SF1">
    <property type="entry name" value="PROPHAGE BACTOPRENOL-LINKED GLUCOSE TRANSLOCASE HOMOLOG"/>
    <property type="match status" value="1"/>
</dbReference>
<feature type="transmembrane region" description="Helical" evidence="6">
    <location>
        <begin position="38"/>
        <end position="57"/>
    </location>
</feature>
<dbReference type="Proteomes" id="UP000287374">
    <property type="component" value="Unassembled WGS sequence"/>
</dbReference>
<dbReference type="InterPro" id="IPR051401">
    <property type="entry name" value="GtrA_CellWall_Glycosyl"/>
</dbReference>
<evidence type="ECO:0000313" key="11">
    <source>
        <dbReference type="Proteomes" id="UP000287374"/>
    </source>
</evidence>
<keyword evidence="11" id="KW-1185">Reference proteome</keyword>
<protein>
    <submittedName>
        <fullName evidence="8">GtrA family protein</fullName>
    </submittedName>
</protein>
<comment type="similarity">
    <text evidence="2">Belongs to the GtrA family.</text>
</comment>
<keyword evidence="3 6" id="KW-0812">Transmembrane</keyword>
<feature type="domain" description="GtrA/DPMS transmembrane" evidence="7">
    <location>
        <begin position="14"/>
        <end position="127"/>
    </location>
</feature>
<dbReference type="Pfam" id="PF04138">
    <property type="entry name" value="GtrA_DPMS_TM"/>
    <property type="match status" value="1"/>
</dbReference>
<sequence>MTTKLKLRHRLIFFIGIGSSAALIHLFTVFNLVKFMHAQALVANVFAFLIAFNVSFLGHKYLTFSQLHDEKTLSLPHFFIVAASAGLINEILYFLLLRYTTLNYLFALFLVLGCVSVYSFIISRFWACRQIQRNKS</sequence>
<evidence type="ECO:0000259" key="7">
    <source>
        <dbReference type="Pfam" id="PF04138"/>
    </source>
</evidence>
<reference evidence="9 11" key="2">
    <citation type="submission" date="2018-12" db="EMBL/GenBank/DDBJ databases">
        <title>Legionella sp,whole genome shotgun sequence.</title>
        <authorList>
            <person name="Wu H."/>
        </authorList>
    </citation>
    <scope>NUCLEOTIDE SEQUENCE [LARGE SCALE GENOMIC DNA]</scope>
    <source>
        <strain evidence="11">km489</strain>
        <strain evidence="9">Km489</strain>
    </source>
</reference>
<evidence type="ECO:0000256" key="2">
    <source>
        <dbReference type="ARBA" id="ARBA00009399"/>
    </source>
</evidence>
<evidence type="ECO:0000256" key="6">
    <source>
        <dbReference type="SAM" id="Phobius"/>
    </source>
</evidence>
<feature type="transmembrane region" description="Helical" evidence="6">
    <location>
        <begin position="78"/>
        <end position="96"/>
    </location>
</feature>
<evidence type="ECO:0000313" key="10">
    <source>
        <dbReference type="Proteomes" id="UP000247152"/>
    </source>
</evidence>
<organism evidence="8 10">
    <name type="scientific">Legionella qingyii</name>
    <dbReference type="NCBI Taxonomy" id="2184757"/>
    <lineage>
        <taxon>Bacteria</taxon>
        <taxon>Pseudomonadati</taxon>
        <taxon>Pseudomonadota</taxon>
        <taxon>Gammaproteobacteria</taxon>
        <taxon>Legionellales</taxon>
        <taxon>Legionellaceae</taxon>
        <taxon>Legionella</taxon>
    </lineage>
</organism>
<dbReference type="PANTHER" id="PTHR38459">
    <property type="entry name" value="PROPHAGE BACTOPRENOL-LINKED GLUCOSE TRANSLOCASE HOMOLOG"/>
    <property type="match status" value="1"/>
</dbReference>
<dbReference type="EMBL" id="RZGX01000002">
    <property type="protein sequence ID" value="RUR25939.1"/>
    <property type="molecule type" value="Genomic_DNA"/>
</dbReference>
<dbReference type="InterPro" id="IPR007267">
    <property type="entry name" value="GtrA_DPMS_TM"/>
</dbReference>
<keyword evidence="4 6" id="KW-1133">Transmembrane helix</keyword>
<feature type="transmembrane region" description="Helical" evidence="6">
    <location>
        <begin position="102"/>
        <end position="127"/>
    </location>
</feature>
<dbReference type="AlphaFoldDB" id="A0A317U8F4"/>
<evidence type="ECO:0000256" key="4">
    <source>
        <dbReference type="ARBA" id="ARBA00022989"/>
    </source>
</evidence>
<evidence type="ECO:0000256" key="1">
    <source>
        <dbReference type="ARBA" id="ARBA00004141"/>
    </source>
</evidence>
<dbReference type="RefSeq" id="WP_110141045.1">
    <property type="nucleotide sequence ID" value="NZ_QHJG01000001.1"/>
</dbReference>
<dbReference type="OrthoDB" id="8562382at2"/>
<dbReference type="Proteomes" id="UP000247152">
    <property type="component" value="Unassembled WGS sequence"/>
</dbReference>
<name>A0A317U8F4_9GAMM</name>
<evidence type="ECO:0000313" key="8">
    <source>
        <dbReference type="EMBL" id="PWY57595.1"/>
    </source>
</evidence>
<comment type="subcellular location">
    <subcellularLocation>
        <location evidence="1">Membrane</location>
        <topology evidence="1">Multi-pass membrane protein</topology>
    </subcellularLocation>
</comment>
<keyword evidence="5 6" id="KW-0472">Membrane</keyword>
<evidence type="ECO:0000256" key="3">
    <source>
        <dbReference type="ARBA" id="ARBA00022692"/>
    </source>
</evidence>
<reference evidence="8 10" key="1">
    <citation type="submission" date="2018-05" db="EMBL/GenBank/DDBJ databases">
        <title>Legionella qingyii sp.nov., whole genome shotgun sequence.</title>
        <authorList>
            <person name="Wu H."/>
            <person name="Zhu Q."/>
            <person name="Hu C."/>
        </authorList>
    </citation>
    <scope>NUCLEOTIDE SEQUENCE [LARGE SCALE GENOMIC DNA]</scope>
    <source>
        <strain evidence="8 10">HEB18</strain>
    </source>
</reference>
<comment type="caution">
    <text evidence="8">The sequence shown here is derived from an EMBL/GenBank/DDBJ whole genome shotgun (WGS) entry which is preliminary data.</text>
</comment>
<dbReference type="GO" id="GO:0005886">
    <property type="term" value="C:plasma membrane"/>
    <property type="evidence" value="ECO:0007669"/>
    <property type="project" value="TreeGrafter"/>
</dbReference>
<dbReference type="EMBL" id="QHJG01000001">
    <property type="protein sequence ID" value="PWY57595.1"/>
    <property type="molecule type" value="Genomic_DNA"/>
</dbReference>
<feature type="transmembrane region" description="Helical" evidence="6">
    <location>
        <begin position="12"/>
        <end position="32"/>
    </location>
</feature>
<dbReference type="GO" id="GO:0000271">
    <property type="term" value="P:polysaccharide biosynthetic process"/>
    <property type="evidence" value="ECO:0007669"/>
    <property type="project" value="InterPro"/>
</dbReference>
<evidence type="ECO:0000256" key="5">
    <source>
        <dbReference type="ARBA" id="ARBA00023136"/>
    </source>
</evidence>
<proteinExistence type="inferred from homology"/>
<gene>
    <name evidence="8" type="ORF">DGG96_00405</name>
    <name evidence="9" type="ORF">ELY20_01985</name>
</gene>
<evidence type="ECO:0000313" key="9">
    <source>
        <dbReference type="EMBL" id="RUR25939.1"/>
    </source>
</evidence>
<accession>A0A317U8F4</accession>